<dbReference type="AlphaFoldDB" id="A0A9P8S4Z7"/>
<feature type="region of interest" description="Disordered" evidence="1">
    <location>
        <begin position="29"/>
        <end position="95"/>
    </location>
</feature>
<evidence type="ECO:0000313" key="3">
    <source>
        <dbReference type="Proteomes" id="UP000764110"/>
    </source>
</evidence>
<evidence type="ECO:0000256" key="1">
    <source>
        <dbReference type="SAM" id="MobiDB-lite"/>
    </source>
</evidence>
<proteinExistence type="predicted"/>
<protein>
    <submittedName>
        <fullName evidence="2">Uncharacterized protein</fullName>
    </submittedName>
</protein>
<gene>
    <name evidence="2" type="ORF">MHUMG1_07381</name>
</gene>
<comment type="caution">
    <text evidence="2">The sequence shown here is derived from an EMBL/GenBank/DDBJ whole genome shotgun (WGS) entry which is preliminary data.</text>
</comment>
<feature type="region of interest" description="Disordered" evidence="1">
    <location>
        <begin position="1"/>
        <end position="20"/>
    </location>
</feature>
<accession>A0A9P8S4Z7</accession>
<name>A0A9P8S4Z7_9HYPO</name>
<feature type="compositionally biased region" description="Basic residues" evidence="1">
    <location>
        <begin position="33"/>
        <end position="46"/>
    </location>
</feature>
<dbReference type="Proteomes" id="UP000764110">
    <property type="component" value="Unassembled WGS sequence"/>
</dbReference>
<organism evidence="2 3">
    <name type="scientific">Metarhizium humberi</name>
    <dbReference type="NCBI Taxonomy" id="2596975"/>
    <lineage>
        <taxon>Eukaryota</taxon>
        <taxon>Fungi</taxon>
        <taxon>Dikarya</taxon>
        <taxon>Ascomycota</taxon>
        <taxon>Pezizomycotina</taxon>
        <taxon>Sordariomycetes</taxon>
        <taxon>Hypocreomycetidae</taxon>
        <taxon>Hypocreales</taxon>
        <taxon>Clavicipitaceae</taxon>
        <taxon>Metarhizium</taxon>
    </lineage>
</organism>
<evidence type="ECO:0000313" key="2">
    <source>
        <dbReference type="EMBL" id="KAH0595081.1"/>
    </source>
</evidence>
<keyword evidence="3" id="KW-1185">Reference proteome</keyword>
<feature type="compositionally biased region" description="Polar residues" evidence="1">
    <location>
        <begin position="1"/>
        <end position="14"/>
    </location>
</feature>
<sequence>MQTTDARAAQQTGPRVNLDRPIQLVNSPARQLARPRKPPKWKHKWKTALGPGCGSPKSASDWGWGRLRTPRTTDEPPADCQRAAPGTSPGIQGLTPRPLRYAARQAGGRAGFLKLALNSLLFGYSGIYPVLRLE</sequence>
<dbReference type="EMBL" id="JACEFI010000014">
    <property type="protein sequence ID" value="KAH0595081.1"/>
    <property type="molecule type" value="Genomic_DNA"/>
</dbReference>
<reference evidence="2 3" key="1">
    <citation type="submission" date="2020-07" db="EMBL/GenBank/DDBJ databases">
        <title>Metarhizium humberi genome.</title>
        <authorList>
            <person name="Lysoe E."/>
        </authorList>
    </citation>
    <scope>NUCLEOTIDE SEQUENCE [LARGE SCALE GENOMIC DNA]</scope>
    <source>
        <strain evidence="2 3">ESALQ1638</strain>
    </source>
</reference>